<dbReference type="Pfam" id="PF04752">
    <property type="entry name" value="ChaC"/>
    <property type="match status" value="1"/>
</dbReference>
<keyword evidence="1" id="KW-0456">Lyase</keyword>
<dbReference type="STRING" id="1162668.LFE_1014"/>
<gene>
    <name evidence="2" type="ordered locus">LFE_1014</name>
</gene>
<evidence type="ECO:0000313" key="2">
    <source>
        <dbReference type="EMBL" id="BAM06717.1"/>
    </source>
</evidence>
<dbReference type="InterPro" id="IPR006840">
    <property type="entry name" value="ChaC"/>
</dbReference>
<name>I0IN68_LEPFC</name>
<dbReference type="RefSeq" id="WP_014449208.1">
    <property type="nucleotide sequence ID" value="NC_017094.1"/>
</dbReference>
<dbReference type="OrthoDB" id="9809847at2"/>
<reference evidence="2 3" key="1">
    <citation type="journal article" date="2012" name="J. Bacteriol.">
        <title>Complete Genome Sequence of Leptospirillum ferrooxidans Strain C2-3, Isolated from a Fresh Volcanic Ash Deposit on the Island of Miyake, Japan.</title>
        <authorList>
            <person name="Fujimura R."/>
            <person name="Sato Y."/>
            <person name="Nishizawa T."/>
            <person name="Oshima K."/>
            <person name="Kim S.-W."/>
            <person name="Hattori M."/>
            <person name="Kamijo T."/>
            <person name="Ohta H."/>
        </authorList>
    </citation>
    <scope>NUCLEOTIDE SEQUENCE [LARGE SCALE GENOMIC DNA]</scope>
    <source>
        <strain evidence="2 3">C2-3</strain>
    </source>
</reference>
<dbReference type="GO" id="GO:0006751">
    <property type="term" value="P:glutathione catabolic process"/>
    <property type="evidence" value="ECO:0007669"/>
    <property type="project" value="InterPro"/>
</dbReference>
<organism evidence="2 3">
    <name type="scientific">Leptospirillum ferrooxidans (strain C2-3)</name>
    <dbReference type="NCBI Taxonomy" id="1162668"/>
    <lineage>
        <taxon>Bacteria</taxon>
        <taxon>Pseudomonadati</taxon>
        <taxon>Nitrospirota</taxon>
        <taxon>Nitrospiria</taxon>
        <taxon>Nitrospirales</taxon>
        <taxon>Nitrospiraceae</taxon>
        <taxon>Leptospirillum</taxon>
    </lineage>
</organism>
<proteinExistence type="predicted"/>
<dbReference type="AlphaFoldDB" id="I0IN68"/>
<dbReference type="Proteomes" id="UP000007382">
    <property type="component" value="Chromosome"/>
</dbReference>
<dbReference type="GO" id="GO:0061928">
    <property type="term" value="F:glutathione specific gamma-glutamylcyclotransferase activity"/>
    <property type="evidence" value="ECO:0007669"/>
    <property type="project" value="InterPro"/>
</dbReference>
<keyword evidence="3" id="KW-1185">Reference proteome</keyword>
<dbReference type="EMBL" id="AP012342">
    <property type="protein sequence ID" value="BAM06717.1"/>
    <property type="molecule type" value="Genomic_DNA"/>
</dbReference>
<evidence type="ECO:0000313" key="3">
    <source>
        <dbReference type="Proteomes" id="UP000007382"/>
    </source>
</evidence>
<dbReference type="PATRIC" id="fig|1162668.3.peg.1174"/>
<reference evidence="3" key="2">
    <citation type="submission" date="2012-03" db="EMBL/GenBank/DDBJ databases">
        <title>The complete genome sequence of the pioneer microbe on fresh volcanic deposit, Leptospirillum ferrooxidans strain C2-3.</title>
        <authorList>
            <person name="Fujimura R."/>
            <person name="Sato Y."/>
            <person name="Nishizawa T."/>
            <person name="Nanba K."/>
            <person name="Oshima K."/>
            <person name="Hattori M."/>
            <person name="Kamijo T."/>
            <person name="Ohta H."/>
        </authorList>
    </citation>
    <scope>NUCLEOTIDE SEQUENCE [LARGE SCALE GENOMIC DNA]</scope>
    <source>
        <strain evidence="3">C2-3</strain>
    </source>
</reference>
<dbReference type="HOGENOM" id="CLU_1494492_0_0_0"/>
<dbReference type="KEGG" id="lfc:LFE_1014"/>
<sequence>MAWIFTFDELMWDFPYPFEERKKALLEEHHRSFNYMMTDRWGNPTNPSPGLGFETSGDCRGYAYLLDEDEEDEIIEKIKGRYGEYFTLKEGPMIINNELSEDGYYFLSNRSHPDYIGKMVPQEIIKIAKQGFGPNGTGVEWIIYLAEKFQELAVSDLAVDAVMSVMKWHGLAGNNHRTPM</sequence>
<accession>I0IN68</accession>
<protein>
    <submittedName>
        <fullName evidence="2">Putative cation transport protein</fullName>
    </submittedName>
</protein>
<dbReference type="eggNOG" id="COG3703">
    <property type="taxonomic scope" value="Bacteria"/>
</dbReference>
<evidence type="ECO:0000256" key="1">
    <source>
        <dbReference type="ARBA" id="ARBA00023239"/>
    </source>
</evidence>